<dbReference type="Proteomes" id="UP000095284">
    <property type="component" value="Unplaced"/>
</dbReference>
<dbReference type="Proteomes" id="UP000659654">
    <property type="component" value="Unassembled WGS sequence"/>
</dbReference>
<organism evidence="4 6">
    <name type="scientific">Bursaphelenchus xylophilus</name>
    <name type="common">Pinewood nematode worm</name>
    <name type="synonym">Aphelenchoides xylophilus</name>
    <dbReference type="NCBI Taxonomy" id="6326"/>
    <lineage>
        <taxon>Eukaryota</taxon>
        <taxon>Metazoa</taxon>
        <taxon>Ecdysozoa</taxon>
        <taxon>Nematoda</taxon>
        <taxon>Chromadorea</taxon>
        <taxon>Rhabditida</taxon>
        <taxon>Tylenchina</taxon>
        <taxon>Tylenchomorpha</taxon>
        <taxon>Aphelenchoidea</taxon>
        <taxon>Aphelenchoididae</taxon>
        <taxon>Bursaphelenchus</taxon>
    </lineage>
</organism>
<dbReference type="EMBL" id="CAJFCV020000002">
    <property type="protein sequence ID" value="CAG9094388.1"/>
    <property type="molecule type" value="Genomic_DNA"/>
</dbReference>
<evidence type="ECO:0000256" key="1">
    <source>
        <dbReference type="SAM" id="MobiDB-lite"/>
    </source>
</evidence>
<accession>A0A1I7SCC0</accession>
<dbReference type="EMBL" id="CAJFDI010000002">
    <property type="protein sequence ID" value="CAD5214204.1"/>
    <property type="molecule type" value="Genomic_DNA"/>
</dbReference>
<evidence type="ECO:0000313" key="6">
    <source>
        <dbReference type="WBParaSite" id="BXY_1067100.1"/>
    </source>
</evidence>
<keyword evidence="5" id="KW-1185">Reference proteome</keyword>
<reference evidence="3" key="2">
    <citation type="submission" date="2020-09" db="EMBL/GenBank/DDBJ databases">
        <authorList>
            <person name="Kikuchi T."/>
        </authorList>
    </citation>
    <scope>NUCLEOTIDE SEQUENCE</scope>
    <source>
        <strain evidence="3">Ka4C1</strain>
    </source>
</reference>
<feature type="transmembrane region" description="Helical" evidence="2">
    <location>
        <begin position="445"/>
        <end position="464"/>
    </location>
</feature>
<dbReference type="SUPFAM" id="SSF81321">
    <property type="entry name" value="Family A G protein-coupled receptor-like"/>
    <property type="match status" value="1"/>
</dbReference>
<proteinExistence type="predicted"/>
<dbReference type="WBParaSite" id="BXY_1067100.1">
    <property type="protein sequence ID" value="BXY_1067100.1"/>
    <property type="gene ID" value="BXY_1067100"/>
</dbReference>
<feature type="region of interest" description="Disordered" evidence="1">
    <location>
        <begin position="313"/>
        <end position="422"/>
    </location>
</feature>
<evidence type="ECO:0000313" key="3">
    <source>
        <dbReference type="EMBL" id="CAD5214204.1"/>
    </source>
</evidence>
<reference evidence="6" key="1">
    <citation type="submission" date="2016-11" db="UniProtKB">
        <authorList>
            <consortium name="WormBaseParasite"/>
        </authorList>
    </citation>
    <scope>IDENTIFICATION</scope>
</reference>
<feature type="transmembrane region" description="Helical" evidence="2">
    <location>
        <begin position="496"/>
        <end position="519"/>
    </location>
</feature>
<dbReference type="Proteomes" id="UP000582659">
    <property type="component" value="Unassembled WGS sequence"/>
</dbReference>
<protein>
    <submittedName>
        <fullName evidence="3">(pine wood nematode) hypothetical protein</fullName>
    </submittedName>
</protein>
<keyword evidence="2" id="KW-0812">Transmembrane</keyword>
<dbReference type="Pfam" id="PF10326">
    <property type="entry name" value="7TM_GPCR_Str"/>
    <property type="match status" value="1"/>
</dbReference>
<feature type="transmembrane region" description="Helical" evidence="2">
    <location>
        <begin position="556"/>
        <end position="579"/>
    </location>
</feature>
<feature type="transmembrane region" description="Helical" evidence="2">
    <location>
        <begin position="167"/>
        <end position="187"/>
    </location>
</feature>
<feature type="compositionally biased region" description="Low complexity" evidence="1">
    <location>
        <begin position="343"/>
        <end position="352"/>
    </location>
</feature>
<evidence type="ECO:0000313" key="5">
    <source>
        <dbReference type="Proteomes" id="UP000659654"/>
    </source>
</evidence>
<feature type="transmembrane region" description="Helical" evidence="2">
    <location>
        <begin position="243"/>
        <end position="266"/>
    </location>
</feature>
<evidence type="ECO:0000256" key="2">
    <source>
        <dbReference type="SAM" id="Phobius"/>
    </source>
</evidence>
<dbReference type="OrthoDB" id="5792993at2759"/>
<dbReference type="InterPro" id="IPR019428">
    <property type="entry name" value="7TM_GPCR_serpentine_rcpt_Str"/>
</dbReference>
<gene>
    <name evidence="3" type="ORF">BXYJ_LOCUS3413</name>
</gene>
<dbReference type="PANTHER" id="PTHR22943">
    <property type="entry name" value="7-TRANSMEMBRANE DOMAIN RECEPTOR C.ELEGANS"/>
    <property type="match status" value="1"/>
</dbReference>
<feature type="transmembrane region" description="Helical" evidence="2">
    <location>
        <begin position="591"/>
        <end position="615"/>
    </location>
</feature>
<keyword evidence="2" id="KW-1133">Transmembrane helix</keyword>
<dbReference type="AlphaFoldDB" id="A0A1I7SCC0"/>
<feature type="transmembrane region" description="Helical" evidence="2">
    <location>
        <begin position="105"/>
        <end position="125"/>
    </location>
</feature>
<dbReference type="PANTHER" id="PTHR22943:SF248">
    <property type="entry name" value="SEVEN TM RECEPTOR"/>
    <property type="match status" value="1"/>
</dbReference>
<name>A0A1I7SCC0_BURXY</name>
<evidence type="ECO:0000313" key="4">
    <source>
        <dbReference type="Proteomes" id="UP000095284"/>
    </source>
</evidence>
<keyword evidence="2" id="KW-0472">Membrane</keyword>
<dbReference type="eggNOG" id="ENOG502SQFS">
    <property type="taxonomic scope" value="Eukaryota"/>
</dbReference>
<feature type="transmembrane region" description="Helical" evidence="2">
    <location>
        <begin position="208"/>
        <end position="237"/>
    </location>
</feature>
<sequence>MGVSYLLHRRTGKEYPWILGFNTFIDLLYTLANGVSMNTVMITSTHTYLFTHNPLLQNAPDIVVDWAIISNTYFMSLVPPNTATHFWYRYNILCKGVFWSRRRYCLTYLFTVALQILYSSPFFVLKMPMSAESVKELRENGFFVGQDIPRHDLTKTDEAINMVGTSMYIVSNASYYLIMFYFGYKIVMKMKEYSKRTINTTEKLQQKVVRVMVLQAIYPLILFLLPSFAIGICVLFGVNFEDLTYLASAAIELMPLLSTLTVILLVPSYKRQICGKSRTVVSSNTSMDPGCLSTRFSAEPKFFAHPQPSLATPHFPSHCAPPETIRPRSHHSDSAPAILTPTSSGSSAASEAAEPHATLVRRSASWNAQRRTVRLANQPLPSPLGSPGDRIGQDVNGRGMPDGQTINESPRTSPDPLPYADGLQQDDDTIYNTVQKKLFENYHSIAYLLIITTYLIAFTEYIYLRLVSLVMPDYYIYHRNCEKHQNETIIRTEFHYVSITVVFLTIGAFQVCCFFLLTISGRWLTVRRTFKHFISMEEKLRNEVVFSIKRVMYHTVFPTFLVYTLCSAVILNAIFYMVGMRDPIDSTVSQVVIYLFDACVFIYLAAFPIVCLLYHPRIRCRLRLKGAVRASRASSEPLPNNATAHLVAFRKADGDISDPRNLQVCIAPIQTSV</sequence>